<dbReference type="GeneID" id="9624189"/>
<reference evidence="2 3" key="1">
    <citation type="journal article" date="2010" name="Science">
        <title>Genomic analysis of organismal complexity in the multicellular green alga Volvox carteri.</title>
        <authorList>
            <person name="Prochnik S.E."/>
            <person name="Umen J."/>
            <person name="Nedelcu A.M."/>
            <person name="Hallmann A."/>
            <person name="Miller S.M."/>
            <person name="Nishii I."/>
            <person name="Ferris P."/>
            <person name="Kuo A."/>
            <person name="Mitros T."/>
            <person name="Fritz-Laylin L.K."/>
            <person name="Hellsten U."/>
            <person name="Chapman J."/>
            <person name="Simakov O."/>
            <person name="Rensing S.A."/>
            <person name="Terry A."/>
            <person name="Pangilinan J."/>
            <person name="Kapitonov V."/>
            <person name="Jurka J."/>
            <person name="Salamov A."/>
            <person name="Shapiro H."/>
            <person name="Schmutz J."/>
            <person name="Grimwood J."/>
            <person name="Lindquist E."/>
            <person name="Lucas S."/>
            <person name="Grigoriev I.V."/>
            <person name="Schmitt R."/>
            <person name="Kirk D."/>
            <person name="Rokhsar D.S."/>
        </authorList>
    </citation>
    <scope>NUCLEOTIDE SEQUENCE [LARGE SCALE GENOMIC DNA]</scope>
    <source>
        <strain evidence="3">f. Nagariensis / Eve</strain>
    </source>
</reference>
<name>D8U6D2_VOLCA</name>
<feature type="compositionally biased region" description="Basic and acidic residues" evidence="1">
    <location>
        <begin position="100"/>
        <end position="111"/>
    </location>
</feature>
<feature type="compositionally biased region" description="Low complexity" evidence="1">
    <location>
        <begin position="189"/>
        <end position="209"/>
    </location>
</feature>
<dbReference type="InParanoid" id="D8U6D2"/>
<evidence type="ECO:0000313" key="2">
    <source>
        <dbReference type="EMBL" id="EFJ44624.1"/>
    </source>
</evidence>
<accession>D8U6D2</accession>
<feature type="region of interest" description="Disordered" evidence="1">
    <location>
        <begin position="497"/>
        <end position="528"/>
    </location>
</feature>
<feature type="region of interest" description="Disordered" evidence="1">
    <location>
        <begin position="38"/>
        <end position="266"/>
    </location>
</feature>
<feature type="compositionally biased region" description="Acidic residues" evidence="1">
    <location>
        <begin position="121"/>
        <end position="137"/>
    </location>
</feature>
<sequence>MKLRRAARLLLDLDDPLEVDSDDSECSRYDYLSDVLEENEEFDKGNEAEQLEADDGDDNIAANTDEVTKPEEGAAEATSTGTQYTVDILLNRHTSGELAQHSDEEEPKRDATVAATAGCGGDEEEEPDMEEEEEEEVVAAFNPFALLDSEVSCSTSSSEDGEYDQDAEEEGRVEEEETSKAATVDASRRMAAFASSSSRSSDASRYGSSVLKRDKEAVAAAAAAHKDENEGPVAGDAQRQQQQPSRRRRKQRRNPQRRQRGAAAAAAAVVATGDFAAAPTSVHIEEGIRGGVEEGCEDGECHVGGPTEDAVRGPPASTSHSTRRCGDDAVPATGVVAECWLCYGQGRVAEIHPPELFSEVDGQQLGVGMPELPDIVRQPFPPEAMVFIRLRVGLEMSVGCGGMTIGELLMRIRSMMEEMAAIYGDSGLGLAGWGGSGNALSSFNVTNVTFDFSPNWGFDYGLQSESGNIDWQGRGAHPRPDMYLNSEGLEIWQEDEDLEAQEPRERTSSDNPRGAGPTGHNNARYRTAPSEWYDDSDAEYSSEDDEMDAPGEWVRLLDHLAGIEAFMPLVCRACRRIRFLTWVCITSASYVRLRRLIVLRLARSNSDGGRSCSSSSAMRSEEAVVELGTEAGGDSAVVAAAAAAAADAVMVAAAAAAAAVCRAHVCCGHASEGT</sequence>
<keyword evidence="3" id="KW-1185">Reference proteome</keyword>
<feature type="compositionally biased region" description="Acidic residues" evidence="1">
    <location>
        <begin position="49"/>
        <end position="58"/>
    </location>
</feature>
<dbReference type="EMBL" id="GL378362">
    <property type="protein sequence ID" value="EFJ44624.1"/>
    <property type="molecule type" value="Genomic_DNA"/>
</dbReference>
<feature type="compositionally biased region" description="Basic residues" evidence="1">
    <location>
        <begin position="245"/>
        <end position="260"/>
    </location>
</feature>
<dbReference type="AlphaFoldDB" id="D8U6D2"/>
<protein>
    <submittedName>
        <fullName evidence="2">Uncharacterized protein</fullName>
    </submittedName>
</protein>
<dbReference type="RefSeq" id="XP_002954200.1">
    <property type="nucleotide sequence ID" value="XM_002954154.1"/>
</dbReference>
<feature type="compositionally biased region" description="Acidic residues" evidence="1">
    <location>
        <begin position="159"/>
        <end position="177"/>
    </location>
</feature>
<dbReference type="KEGG" id="vcn:VOLCADRAFT_95011"/>
<feature type="region of interest" description="Disordered" evidence="1">
    <location>
        <begin position="305"/>
        <end position="326"/>
    </location>
</feature>
<dbReference type="Proteomes" id="UP000001058">
    <property type="component" value="Unassembled WGS sequence"/>
</dbReference>
<feature type="compositionally biased region" description="Low complexity" evidence="1">
    <location>
        <begin position="232"/>
        <end position="244"/>
    </location>
</feature>
<proteinExistence type="predicted"/>
<evidence type="ECO:0000313" key="3">
    <source>
        <dbReference type="Proteomes" id="UP000001058"/>
    </source>
</evidence>
<organism evidence="3">
    <name type="scientific">Volvox carteri f. nagariensis</name>
    <dbReference type="NCBI Taxonomy" id="3068"/>
    <lineage>
        <taxon>Eukaryota</taxon>
        <taxon>Viridiplantae</taxon>
        <taxon>Chlorophyta</taxon>
        <taxon>core chlorophytes</taxon>
        <taxon>Chlorophyceae</taxon>
        <taxon>CS clade</taxon>
        <taxon>Chlamydomonadales</taxon>
        <taxon>Volvocaceae</taxon>
        <taxon>Volvox</taxon>
    </lineage>
</organism>
<gene>
    <name evidence="2" type="ORF">VOLCADRAFT_95011</name>
</gene>
<feature type="compositionally biased region" description="Low complexity" evidence="1">
    <location>
        <begin position="149"/>
        <end position="158"/>
    </location>
</feature>
<evidence type="ECO:0000256" key="1">
    <source>
        <dbReference type="SAM" id="MobiDB-lite"/>
    </source>
</evidence>